<feature type="signal peptide" evidence="1">
    <location>
        <begin position="1"/>
        <end position="21"/>
    </location>
</feature>
<dbReference type="EMBL" id="CP021781">
    <property type="protein sequence ID" value="AXA33709.1"/>
    <property type="molecule type" value="Genomic_DNA"/>
</dbReference>
<organism evidence="3 5">
    <name type="scientific">Francisella adeliensis</name>
    <dbReference type="NCBI Taxonomy" id="2007306"/>
    <lineage>
        <taxon>Bacteria</taxon>
        <taxon>Pseudomonadati</taxon>
        <taxon>Pseudomonadota</taxon>
        <taxon>Gammaproteobacteria</taxon>
        <taxon>Thiotrichales</taxon>
        <taxon>Francisellaceae</taxon>
        <taxon>Francisella</taxon>
    </lineage>
</organism>
<evidence type="ECO:0000313" key="3">
    <source>
        <dbReference type="EMBL" id="AXA33709.1"/>
    </source>
</evidence>
<gene>
    <name evidence="3" type="ORF">CDH04_04470</name>
    <name evidence="4" type="ORF">FZC43_04475</name>
</gene>
<dbReference type="RefSeq" id="WP_112869883.1">
    <property type="nucleotide sequence ID" value="NZ_CP021781.1"/>
</dbReference>
<feature type="domain" description="DUF2147" evidence="2">
    <location>
        <begin position="96"/>
        <end position="182"/>
    </location>
</feature>
<proteinExistence type="predicted"/>
<evidence type="ECO:0000256" key="1">
    <source>
        <dbReference type="SAM" id="SignalP"/>
    </source>
</evidence>
<dbReference type="AlphaFoldDB" id="A0A2Z4XY45"/>
<reference evidence="4 6" key="2">
    <citation type="submission" date="2019-08" db="EMBL/GenBank/DDBJ databases">
        <title>Complete genome sequences of Francisella adeliensis (FSC1325 and FSC1326).</title>
        <authorList>
            <person name="Ohrman C."/>
            <person name="Uneklint I."/>
            <person name="Vallesi A."/>
            <person name="Karlsson L."/>
            <person name="Sjodin A."/>
        </authorList>
    </citation>
    <scope>NUCLEOTIDE SEQUENCE [LARGE SCALE GENOMIC DNA]</scope>
    <source>
        <strain evidence="4 6">FSC1325</strain>
    </source>
</reference>
<keyword evidence="6" id="KW-1185">Reference proteome</keyword>
<name>A0A2Z4XY45_9GAMM</name>
<evidence type="ECO:0000313" key="5">
    <source>
        <dbReference type="Proteomes" id="UP000251120"/>
    </source>
</evidence>
<dbReference type="InterPro" id="IPR019223">
    <property type="entry name" value="DUF2147"/>
</dbReference>
<keyword evidence="1" id="KW-0732">Signal</keyword>
<accession>A0A2Z4XY45</accession>
<dbReference type="Proteomes" id="UP000251120">
    <property type="component" value="Chromosome"/>
</dbReference>
<dbReference type="Pfam" id="PF09917">
    <property type="entry name" value="DUF2147"/>
    <property type="match status" value="1"/>
</dbReference>
<dbReference type="Proteomes" id="UP000681131">
    <property type="component" value="Chromosome"/>
</dbReference>
<sequence length="233" mass="25380">MKKTKIVALLALAGFSGSLYAAEATEASANPYEGYWVQFDEDKDAGRGKVQGVIHTYLATNDTHGKKGTLEMNIAVPIMKINSSGEMVPADIRFQKGGAVSVVKGEINGFKYDYTSNKTNFTQGLVFSGNLQKVGAGYDKGGVLNPNDGKTYSANAIIADGGKTLDVRAYYGWFGKDAHWKKITPEQYEAVKEKCGLTADNVYPYQDEDGKLKDSKLFKECYNYDFGVANPTA</sequence>
<evidence type="ECO:0000313" key="4">
    <source>
        <dbReference type="EMBL" id="QIW11943.1"/>
    </source>
</evidence>
<reference evidence="3 5" key="1">
    <citation type="submission" date="2017-06" db="EMBL/GenBank/DDBJ databases">
        <title>Complete genome of Francisella adeliensis.</title>
        <authorList>
            <person name="Vallesi A."/>
            <person name="Sjodin A."/>
        </authorList>
    </citation>
    <scope>NUCLEOTIDE SEQUENCE [LARGE SCALE GENOMIC DNA]</scope>
    <source>
        <strain evidence="3 5">FDC440</strain>
    </source>
</reference>
<dbReference type="Gene3D" id="2.40.128.520">
    <property type="match status" value="1"/>
</dbReference>
<dbReference type="EMBL" id="CP043424">
    <property type="protein sequence ID" value="QIW11943.1"/>
    <property type="molecule type" value="Genomic_DNA"/>
</dbReference>
<feature type="chain" id="PRO_5016376670" evidence="1">
    <location>
        <begin position="22"/>
        <end position="233"/>
    </location>
</feature>
<protein>
    <submittedName>
        <fullName evidence="4">DUF2147 domain-containing protein</fullName>
    </submittedName>
</protein>
<evidence type="ECO:0000313" key="6">
    <source>
        <dbReference type="Proteomes" id="UP000681131"/>
    </source>
</evidence>
<evidence type="ECO:0000259" key="2">
    <source>
        <dbReference type="Pfam" id="PF09917"/>
    </source>
</evidence>
<dbReference type="OrthoDB" id="9814399at2"/>
<dbReference type="KEGG" id="fad:CDH04_04470"/>